<protein>
    <submittedName>
        <fullName evidence="7">50S ribosomal protein L16 3-hydroxylase</fullName>
        <ecNumber evidence="7">1.14.11.47</ecNumber>
    </submittedName>
</protein>
<gene>
    <name evidence="7" type="ORF">HNR75_000657</name>
</gene>
<proteinExistence type="predicted"/>
<dbReference type="PROSITE" id="PS51184">
    <property type="entry name" value="JMJC"/>
    <property type="match status" value="1"/>
</dbReference>
<comment type="caution">
    <text evidence="7">The sequence shown here is derived from an EMBL/GenBank/DDBJ whole genome shotgun (WGS) entry which is preliminary data.</text>
</comment>
<evidence type="ECO:0000259" key="6">
    <source>
        <dbReference type="PROSITE" id="PS51184"/>
    </source>
</evidence>
<name>A0A841GHG3_9GAMM</name>
<evidence type="ECO:0000313" key="8">
    <source>
        <dbReference type="Proteomes" id="UP000585721"/>
    </source>
</evidence>
<keyword evidence="8" id="KW-1185">Reference proteome</keyword>
<evidence type="ECO:0000256" key="4">
    <source>
        <dbReference type="ARBA" id="ARBA00023002"/>
    </source>
</evidence>
<dbReference type="EMBL" id="JACHGR010000002">
    <property type="protein sequence ID" value="MBB6054785.1"/>
    <property type="molecule type" value="Genomic_DNA"/>
</dbReference>
<evidence type="ECO:0000256" key="2">
    <source>
        <dbReference type="ARBA" id="ARBA00022723"/>
    </source>
</evidence>
<dbReference type="PANTHER" id="PTHR13096:SF8">
    <property type="entry name" value="RIBOSOMAL OXYGENASE 1"/>
    <property type="match status" value="1"/>
</dbReference>
<organism evidence="7 8">
    <name type="scientific">Tolumonas osonensis</name>
    <dbReference type="NCBI Taxonomy" id="675874"/>
    <lineage>
        <taxon>Bacteria</taxon>
        <taxon>Pseudomonadati</taxon>
        <taxon>Pseudomonadota</taxon>
        <taxon>Gammaproteobacteria</taxon>
        <taxon>Aeromonadales</taxon>
        <taxon>Aeromonadaceae</taxon>
        <taxon>Tolumonas</taxon>
    </lineage>
</organism>
<dbReference type="AlphaFoldDB" id="A0A841GHG3"/>
<dbReference type="Pfam" id="PF20514">
    <property type="entry name" value="WHD_ROXA"/>
    <property type="match status" value="1"/>
</dbReference>
<dbReference type="InterPro" id="IPR003347">
    <property type="entry name" value="JmjC_dom"/>
</dbReference>
<dbReference type="SUPFAM" id="SSF51197">
    <property type="entry name" value="Clavaminate synthase-like"/>
    <property type="match status" value="1"/>
</dbReference>
<sequence>MNQLNLDLAAFMRDYWQKKPTVLRGAYAPFTDPVTPDELAGLATEEQVESRLVTFTDGKWKAEHGPFDDYSQLGESHWALLVQATDHWIKPVADLITPFRGLPNWRIDDVMISYSVPGGGVGPHVDQYDVFIIQGAGSRRWRVGANIPTEQFVETPGLLHVDQFEPIIDVELQSGDILYIPPGFPHDGYAITEAMSYSIGYRAPNQQDLFSSFADFLLQEDAGQVRYTDSERELTTEPGLVTATDVCALRDLMQSLMHDEKLFSKWLGTYLSQAKHELNILPQEWDLIPDELIPALEAEDELYRLGGLRCLYFPALPDHCFVNGEQLQIPEGGQELAHLMCNSTTLTLNELQPYIDNPVLVDWICYWFNQGYWYLASDAEE</sequence>
<keyword evidence="5" id="KW-0408">Iron</keyword>
<comment type="cofactor">
    <cofactor evidence="1">
        <name>Fe(2+)</name>
        <dbReference type="ChEBI" id="CHEBI:29033"/>
    </cofactor>
</comment>
<keyword evidence="2" id="KW-0479">Metal-binding</keyword>
<feature type="domain" description="JmjC" evidence="6">
    <location>
        <begin position="91"/>
        <end position="218"/>
    </location>
</feature>
<dbReference type="PANTHER" id="PTHR13096">
    <property type="entry name" value="MINA53 MYC INDUCED NUCLEAR ANTIGEN"/>
    <property type="match status" value="1"/>
</dbReference>
<dbReference type="InterPro" id="IPR039994">
    <property type="entry name" value="NO66-like"/>
</dbReference>
<dbReference type="SMART" id="SM00558">
    <property type="entry name" value="JmjC"/>
    <property type="match status" value="1"/>
</dbReference>
<dbReference type="RefSeq" id="WP_188025589.1">
    <property type="nucleotide sequence ID" value="NZ_JACHGR010000002.1"/>
</dbReference>
<evidence type="ECO:0000256" key="5">
    <source>
        <dbReference type="ARBA" id="ARBA00023004"/>
    </source>
</evidence>
<dbReference type="GO" id="GO:0046872">
    <property type="term" value="F:metal ion binding"/>
    <property type="evidence" value="ECO:0007669"/>
    <property type="project" value="UniProtKB-KW"/>
</dbReference>
<dbReference type="Gene3D" id="3.40.366.30">
    <property type="entry name" value="50S ribosomal protein L16 arginine hydroxylase, Chain A, Domain 2"/>
    <property type="match status" value="1"/>
</dbReference>
<evidence type="ECO:0000256" key="1">
    <source>
        <dbReference type="ARBA" id="ARBA00001954"/>
    </source>
</evidence>
<keyword evidence="3" id="KW-0223">Dioxygenase</keyword>
<reference evidence="7 8" key="1">
    <citation type="submission" date="2020-08" db="EMBL/GenBank/DDBJ databases">
        <title>Genomic Encyclopedia of Type Strains, Phase IV (KMG-IV): sequencing the most valuable type-strain genomes for metagenomic binning, comparative biology and taxonomic classification.</title>
        <authorList>
            <person name="Goeker M."/>
        </authorList>
    </citation>
    <scope>NUCLEOTIDE SEQUENCE [LARGE SCALE GENOMIC DNA]</scope>
    <source>
        <strain evidence="7 8">DSM 22975</strain>
    </source>
</reference>
<dbReference type="GO" id="GO:0005840">
    <property type="term" value="C:ribosome"/>
    <property type="evidence" value="ECO:0007669"/>
    <property type="project" value="UniProtKB-KW"/>
</dbReference>
<dbReference type="Pfam" id="PF08007">
    <property type="entry name" value="JmjC_2"/>
    <property type="match status" value="1"/>
</dbReference>
<evidence type="ECO:0000313" key="7">
    <source>
        <dbReference type="EMBL" id="MBB6054785.1"/>
    </source>
</evidence>
<keyword evidence="7" id="KW-0689">Ribosomal protein</keyword>
<evidence type="ECO:0000256" key="3">
    <source>
        <dbReference type="ARBA" id="ARBA00022964"/>
    </source>
</evidence>
<dbReference type="InterPro" id="IPR046799">
    <property type="entry name" value="ROXA-like_wH"/>
</dbReference>
<dbReference type="Gene3D" id="2.60.120.650">
    <property type="entry name" value="Cupin"/>
    <property type="match status" value="1"/>
</dbReference>
<accession>A0A841GHG3</accession>
<keyword evidence="4 7" id="KW-0560">Oxidoreductase</keyword>
<dbReference type="GO" id="GO:0016706">
    <property type="term" value="F:2-oxoglutarate-dependent dioxygenase activity"/>
    <property type="evidence" value="ECO:0007669"/>
    <property type="project" value="TreeGrafter"/>
</dbReference>
<keyword evidence="7" id="KW-0687">Ribonucleoprotein</keyword>
<dbReference type="Proteomes" id="UP000585721">
    <property type="component" value="Unassembled WGS sequence"/>
</dbReference>
<dbReference type="EC" id="1.14.11.47" evidence="7"/>